<proteinExistence type="predicted"/>
<feature type="compositionally biased region" description="Polar residues" evidence="1">
    <location>
        <begin position="1"/>
        <end position="11"/>
    </location>
</feature>
<sequence>MAAASDTTQVSADKYLPHRPPSPTTSLATSLSPTLVDKSSYTEHPRPSLKLTIPIMIPGDSPYIINMVDFKVFNTPNWYKYYVFSSSNQTALFSCTDRVDVATVQWDRRPSPRMVFHRKKIKCKAWLPLTSTGPQKDSESRTFTHRDAKFTWTQGRSSGHLIPAYRPDLSVAQWYIDLHTDQPILEIFQESPIESDLFDAIVLSVVLLRSGRSLGDSPEISFCRIRGPLQNLLAEMGGEEVGLARTPRSGRGKRKGTRK</sequence>
<evidence type="ECO:0000259" key="2">
    <source>
        <dbReference type="Pfam" id="PF20236"/>
    </source>
</evidence>
<name>A0A9P5JXH4_9AGAM</name>
<dbReference type="InterPro" id="IPR046528">
    <property type="entry name" value="DUF6593"/>
</dbReference>
<dbReference type="Proteomes" id="UP000759537">
    <property type="component" value="Unassembled WGS sequence"/>
</dbReference>
<feature type="region of interest" description="Disordered" evidence="1">
    <location>
        <begin position="1"/>
        <end position="31"/>
    </location>
</feature>
<feature type="region of interest" description="Disordered" evidence="1">
    <location>
        <begin position="240"/>
        <end position="259"/>
    </location>
</feature>
<reference evidence="3" key="2">
    <citation type="journal article" date="2020" name="Nat. Commun.">
        <title>Large-scale genome sequencing of mycorrhizal fungi provides insights into the early evolution of symbiotic traits.</title>
        <authorList>
            <person name="Miyauchi S."/>
            <person name="Kiss E."/>
            <person name="Kuo A."/>
            <person name="Drula E."/>
            <person name="Kohler A."/>
            <person name="Sanchez-Garcia M."/>
            <person name="Morin E."/>
            <person name="Andreopoulos B."/>
            <person name="Barry K.W."/>
            <person name="Bonito G."/>
            <person name="Buee M."/>
            <person name="Carver A."/>
            <person name="Chen C."/>
            <person name="Cichocki N."/>
            <person name="Clum A."/>
            <person name="Culley D."/>
            <person name="Crous P.W."/>
            <person name="Fauchery L."/>
            <person name="Girlanda M."/>
            <person name="Hayes R.D."/>
            <person name="Keri Z."/>
            <person name="LaButti K."/>
            <person name="Lipzen A."/>
            <person name="Lombard V."/>
            <person name="Magnuson J."/>
            <person name="Maillard F."/>
            <person name="Murat C."/>
            <person name="Nolan M."/>
            <person name="Ohm R.A."/>
            <person name="Pangilinan J."/>
            <person name="Pereira M.F."/>
            <person name="Perotto S."/>
            <person name="Peter M."/>
            <person name="Pfister S."/>
            <person name="Riley R."/>
            <person name="Sitrit Y."/>
            <person name="Stielow J.B."/>
            <person name="Szollosi G."/>
            <person name="Zifcakova L."/>
            <person name="Stursova M."/>
            <person name="Spatafora J.W."/>
            <person name="Tedersoo L."/>
            <person name="Vaario L.M."/>
            <person name="Yamada A."/>
            <person name="Yan M."/>
            <person name="Wang P."/>
            <person name="Xu J."/>
            <person name="Bruns T."/>
            <person name="Baldrian P."/>
            <person name="Vilgalys R."/>
            <person name="Dunand C."/>
            <person name="Henrissat B."/>
            <person name="Grigoriev I.V."/>
            <person name="Hibbett D."/>
            <person name="Nagy L.G."/>
            <person name="Martin F.M."/>
        </authorList>
    </citation>
    <scope>NUCLEOTIDE SEQUENCE</scope>
    <source>
        <strain evidence="3">Prilba</strain>
    </source>
</reference>
<dbReference type="AlphaFoldDB" id="A0A9P5JXH4"/>
<protein>
    <recommendedName>
        <fullName evidence="2">DUF6593 domain-containing protein</fullName>
    </recommendedName>
</protein>
<dbReference type="EMBL" id="WHVB01000035">
    <property type="protein sequence ID" value="KAF8467539.1"/>
    <property type="molecule type" value="Genomic_DNA"/>
</dbReference>
<evidence type="ECO:0000256" key="1">
    <source>
        <dbReference type="SAM" id="MobiDB-lite"/>
    </source>
</evidence>
<reference evidence="3" key="1">
    <citation type="submission" date="2019-10" db="EMBL/GenBank/DDBJ databases">
        <authorList>
            <consortium name="DOE Joint Genome Institute"/>
            <person name="Kuo A."/>
            <person name="Miyauchi S."/>
            <person name="Kiss E."/>
            <person name="Drula E."/>
            <person name="Kohler A."/>
            <person name="Sanchez-Garcia M."/>
            <person name="Andreopoulos B."/>
            <person name="Barry K.W."/>
            <person name="Bonito G."/>
            <person name="Buee M."/>
            <person name="Carver A."/>
            <person name="Chen C."/>
            <person name="Cichocki N."/>
            <person name="Clum A."/>
            <person name="Culley D."/>
            <person name="Crous P.W."/>
            <person name="Fauchery L."/>
            <person name="Girlanda M."/>
            <person name="Hayes R."/>
            <person name="Keri Z."/>
            <person name="LaButti K."/>
            <person name="Lipzen A."/>
            <person name="Lombard V."/>
            <person name="Magnuson J."/>
            <person name="Maillard F."/>
            <person name="Morin E."/>
            <person name="Murat C."/>
            <person name="Nolan M."/>
            <person name="Ohm R."/>
            <person name="Pangilinan J."/>
            <person name="Pereira M."/>
            <person name="Perotto S."/>
            <person name="Peter M."/>
            <person name="Riley R."/>
            <person name="Sitrit Y."/>
            <person name="Stielow B."/>
            <person name="Szollosi G."/>
            <person name="Zifcakova L."/>
            <person name="Stursova M."/>
            <person name="Spatafora J.W."/>
            <person name="Tedersoo L."/>
            <person name="Vaario L.-M."/>
            <person name="Yamada A."/>
            <person name="Yan M."/>
            <person name="Wang P."/>
            <person name="Xu J."/>
            <person name="Bruns T."/>
            <person name="Baldrian P."/>
            <person name="Vilgalys R."/>
            <person name="Henrissat B."/>
            <person name="Grigoriev I.V."/>
            <person name="Hibbett D."/>
            <person name="Nagy L.G."/>
            <person name="Martin F.M."/>
        </authorList>
    </citation>
    <scope>NUCLEOTIDE SEQUENCE</scope>
    <source>
        <strain evidence="3">Prilba</strain>
    </source>
</reference>
<keyword evidence="4" id="KW-1185">Reference proteome</keyword>
<dbReference type="Pfam" id="PF20236">
    <property type="entry name" value="DUF6593"/>
    <property type="match status" value="1"/>
</dbReference>
<comment type="caution">
    <text evidence="3">The sequence shown here is derived from an EMBL/GenBank/DDBJ whole genome shotgun (WGS) entry which is preliminary data.</text>
</comment>
<dbReference type="OrthoDB" id="3191568at2759"/>
<evidence type="ECO:0000313" key="4">
    <source>
        <dbReference type="Proteomes" id="UP000759537"/>
    </source>
</evidence>
<feature type="domain" description="DUF6593" evidence="2">
    <location>
        <begin position="78"/>
        <end position="211"/>
    </location>
</feature>
<accession>A0A9P5JXH4</accession>
<organism evidence="3 4">
    <name type="scientific">Russula ochroleuca</name>
    <dbReference type="NCBI Taxonomy" id="152965"/>
    <lineage>
        <taxon>Eukaryota</taxon>
        <taxon>Fungi</taxon>
        <taxon>Dikarya</taxon>
        <taxon>Basidiomycota</taxon>
        <taxon>Agaricomycotina</taxon>
        <taxon>Agaricomycetes</taxon>
        <taxon>Russulales</taxon>
        <taxon>Russulaceae</taxon>
        <taxon>Russula</taxon>
    </lineage>
</organism>
<feature type="compositionally biased region" description="Basic residues" evidence="1">
    <location>
        <begin position="248"/>
        <end position="259"/>
    </location>
</feature>
<gene>
    <name evidence="3" type="ORF">DFH94DRAFT_291122</name>
</gene>
<evidence type="ECO:0000313" key="3">
    <source>
        <dbReference type="EMBL" id="KAF8467539.1"/>
    </source>
</evidence>